<dbReference type="PANTHER" id="PTHR43243:SF4">
    <property type="entry name" value="CATIONIC AMINO ACID TRANSPORTER 4"/>
    <property type="match status" value="1"/>
</dbReference>
<dbReference type="Pfam" id="PF13520">
    <property type="entry name" value="AA_permease_2"/>
    <property type="match status" value="1"/>
</dbReference>
<dbReference type="RefSeq" id="WP_209795663.1">
    <property type="nucleotide sequence ID" value="NZ_JAGGJZ010000001.1"/>
</dbReference>
<evidence type="ECO:0000313" key="7">
    <source>
        <dbReference type="EMBL" id="MBP1888948.1"/>
    </source>
</evidence>
<sequence length="459" mass="48931">MSIFRTQKIEKVSQSVKDSEKNLSTLDLTLMSVGSVIGTGVMVLTGIVAAKEAGPAVTISFVIGAIAAALIVLCYAELSASIQSSGGSYTFTYVTLGEFIAYIVGMSVVIGYILSTATVASGWGSYLLSLLDVVNIHLPKAITTIPAKGGIVNLPAISAIILITFVISGGTKSSKKVNDAMVIVKLFVIALFLVVGSMHMNTSNWIPFTPYGTSGVMTGAASVFFAYCGFDATASAAPYVKNPKKALPIGLLTSLFICALVYMGVSLVLTGITPYSNLNVPDALSYTLKIAGKPMVAFVVSLGTIIGILAVIFAGNFATSQILSTMSRDGLVPKVFSKKDKNDVPFVSLWVIGIISSILAGFFNLKDLANFASIALLLVYGFVCFSIIIFRKKYPNIKRSFKTPFVPILPLLGSLCCLFLMLNLKKTTWIIFLIILGFMIIGYFGYGKKNSLITKELDK</sequence>
<feature type="transmembrane region" description="Helical" evidence="6">
    <location>
        <begin position="99"/>
        <end position="125"/>
    </location>
</feature>
<protein>
    <submittedName>
        <fullName evidence="7">APA family basic amino acid/polyamine antiporter</fullName>
    </submittedName>
</protein>
<dbReference type="Gene3D" id="1.20.1740.10">
    <property type="entry name" value="Amino acid/polyamine transporter I"/>
    <property type="match status" value="1"/>
</dbReference>
<evidence type="ECO:0000256" key="2">
    <source>
        <dbReference type="ARBA" id="ARBA00022448"/>
    </source>
</evidence>
<dbReference type="EMBL" id="JAGGJZ010000001">
    <property type="protein sequence ID" value="MBP1888948.1"/>
    <property type="molecule type" value="Genomic_DNA"/>
</dbReference>
<evidence type="ECO:0000256" key="1">
    <source>
        <dbReference type="ARBA" id="ARBA00004141"/>
    </source>
</evidence>
<feature type="transmembrane region" description="Helical" evidence="6">
    <location>
        <begin position="428"/>
        <end position="446"/>
    </location>
</feature>
<evidence type="ECO:0000256" key="6">
    <source>
        <dbReference type="SAM" id="Phobius"/>
    </source>
</evidence>
<organism evidence="7 8">
    <name type="scientific">Clostridium moniliforme</name>
    <dbReference type="NCBI Taxonomy" id="39489"/>
    <lineage>
        <taxon>Bacteria</taxon>
        <taxon>Bacillati</taxon>
        <taxon>Bacillota</taxon>
        <taxon>Clostridia</taxon>
        <taxon>Eubacteriales</taxon>
        <taxon>Clostridiaceae</taxon>
        <taxon>Clostridium</taxon>
    </lineage>
</organism>
<accession>A0ABS4EY70</accession>
<feature type="transmembrane region" description="Helical" evidence="6">
    <location>
        <begin position="28"/>
        <end position="50"/>
    </location>
</feature>
<feature type="transmembrane region" description="Helical" evidence="6">
    <location>
        <begin position="56"/>
        <end position="78"/>
    </location>
</feature>
<dbReference type="PIRSF" id="PIRSF006060">
    <property type="entry name" value="AA_transporter"/>
    <property type="match status" value="1"/>
</dbReference>
<feature type="transmembrane region" description="Helical" evidence="6">
    <location>
        <begin position="403"/>
        <end position="422"/>
    </location>
</feature>
<keyword evidence="2" id="KW-0813">Transport</keyword>
<feature type="transmembrane region" description="Helical" evidence="6">
    <location>
        <begin position="371"/>
        <end position="391"/>
    </location>
</feature>
<reference evidence="7 8" key="1">
    <citation type="submission" date="2021-03" db="EMBL/GenBank/DDBJ databases">
        <title>Genomic Encyclopedia of Type Strains, Phase IV (KMG-IV): sequencing the most valuable type-strain genomes for metagenomic binning, comparative biology and taxonomic classification.</title>
        <authorList>
            <person name="Goeker M."/>
        </authorList>
    </citation>
    <scope>NUCLEOTIDE SEQUENCE [LARGE SCALE GENOMIC DNA]</scope>
    <source>
        <strain evidence="7 8">DSM 3984</strain>
    </source>
</reference>
<evidence type="ECO:0000256" key="4">
    <source>
        <dbReference type="ARBA" id="ARBA00022989"/>
    </source>
</evidence>
<dbReference type="PANTHER" id="PTHR43243">
    <property type="entry name" value="INNER MEMBRANE TRANSPORTER YGJI-RELATED"/>
    <property type="match status" value="1"/>
</dbReference>
<gene>
    <name evidence="7" type="ORF">J2Z53_000527</name>
</gene>
<keyword evidence="4 6" id="KW-1133">Transmembrane helix</keyword>
<dbReference type="InterPro" id="IPR002293">
    <property type="entry name" value="AA/rel_permease1"/>
</dbReference>
<feature type="transmembrane region" description="Helical" evidence="6">
    <location>
        <begin position="295"/>
        <end position="318"/>
    </location>
</feature>
<feature type="transmembrane region" description="Helical" evidence="6">
    <location>
        <begin position="145"/>
        <end position="168"/>
    </location>
</feature>
<keyword evidence="5 6" id="KW-0472">Membrane</keyword>
<feature type="transmembrane region" description="Helical" evidence="6">
    <location>
        <begin position="344"/>
        <end position="365"/>
    </location>
</feature>
<evidence type="ECO:0000256" key="3">
    <source>
        <dbReference type="ARBA" id="ARBA00022692"/>
    </source>
</evidence>
<dbReference type="Proteomes" id="UP000783390">
    <property type="component" value="Unassembled WGS sequence"/>
</dbReference>
<evidence type="ECO:0000313" key="8">
    <source>
        <dbReference type="Proteomes" id="UP000783390"/>
    </source>
</evidence>
<comment type="subcellular location">
    <subcellularLocation>
        <location evidence="1">Membrane</location>
        <topology evidence="1">Multi-pass membrane protein</topology>
    </subcellularLocation>
</comment>
<proteinExistence type="predicted"/>
<evidence type="ECO:0000256" key="5">
    <source>
        <dbReference type="ARBA" id="ARBA00023136"/>
    </source>
</evidence>
<name>A0ABS4EY70_9CLOT</name>
<keyword evidence="3 6" id="KW-0812">Transmembrane</keyword>
<keyword evidence="8" id="KW-1185">Reference proteome</keyword>
<feature type="transmembrane region" description="Helical" evidence="6">
    <location>
        <begin position="211"/>
        <end position="230"/>
    </location>
</feature>
<feature type="transmembrane region" description="Helical" evidence="6">
    <location>
        <begin position="180"/>
        <end position="199"/>
    </location>
</feature>
<feature type="transmembrane region" description="Helical" evidence="6">
    <location>
        <begin position="251"/>
        <end position="275"/>
    </location>
</feature>
<comment type="caution">
    <text evidence="7">The sequence shown here is derived from an EMBL/GenBank/DDBJ whole genome shotgun (WGS) entry which is preliminary data.</text>
</comment>